<accession>F5XPY3</accession>
<dbReference type="KEGG" id="mph:MLP_38000"/>
<dbReference type="eggNOG" id="ENOG50307ZB">
    <property type="taxonomic scope" value="Bacteria"/>
</dbReference>
<evidence type="ECO:0008006" key="4">
    <source>
        <dbReference type="Google" id="ProtNLM"/>
    </source>
</evidence>
<dbReference type="OrthoDB" id="5143936at2"/>
<dbReference type="EMBL" id="AP012204">
    <property type="protein sequence ID" value="BAK36814.1"/>
    <property type="molecule type" value="Genomic_DNA"/>
</dbReference>
<gene>
    <name evidence="2" type="ordered locus">MLP_38000</name>
</gene>
<dbReference type="RefSeq" id="WP_013864660.1">
    <property type="nucleotide sequence ID" value="NC_015635.1"/>
</dbReference>
<evidence type="ECO:0000256" key="1">
    <source>
        <dbReference type="SAM" id="Phobius"/>
    </source>
</evidence>
<feature type="transmembrane region" description="Helical" evidence="1">
    <location>
        <begin position="46"/>
        <end position="66"/>
    </location>
</feature>
<protein>
    <recommendedName>
        <fullName evidence="4">DUF2178 domain-containing protein</fullName>
    </recommendedName>
</protein>
<keyword evidence="1" id="KW-0812">Transmembrane</keyword>
<organism evidence="2 3">
    <name type="scientific">Microlunatus phosphovorus (strain ATCC 700054 / DSM 10555 / JCM 9379 / NBRC 101784 / NCIMB 13414 / VKM Ac-1990 / NM-1)</name>
    <dbReference type="NCBI Taxonomy" id="1032480"/>
    <lineage>
        <taxon>Bacteria</taxon>
        <taxon>Bacillati</taxon>
        <taxon>Actinomycetota</taxon>
        <taxon>Actinomycetes</taxon>
        <taxon>Propionibacteriales</taxon>
        <taxon>Propionibacteriaceae</taxon>
        <taxon>Microlunatus</taxon>
    </lineage>
</organism>
<name>F5XPY3_MICPN</name>
<dbReference type="Proteomes" id="UP000007947">
    <property type="component" value="Chromosome"/>
</dbReference>
<feature type="transmembrane region" description="Helical" evidence="1">
    <location>
        <begin position="7"/>
        <end position="26"/>
    </location>
</feature>
<dbReference type="HOGENOM" id="CLU_131973_0_0_11"/>
<keyword evidence="3" id="KW-1185">Reference proteome</keyword>
<dbReference type="AlphaFoldDB" id="F5XPY3"/>
<keyword evidence="1" id="KW-1133">Transmembrane helix</keyword>
<keyword evidence="1" id="KW-0472">Membrane</keyword>
<evidence type="ECO:0000313" key="3">
    <source>
        <dbReference type="Proteomes" id="UP000007947"/>
    </source>
</evidence>
<feature type="transmembrane region" description="Helical" evidence="1">
    <location>
        <begin position="86"/>
        <end position="106"/>
    </location>
</feature>
<feature type="transmembrane region" description="Helical" evidence="1">
    <location>
        <begin position="112"/>
        <end position="136"/>
    </location>
</feature>
<sequence length="140" mass="14992">MTFTERYTWAGLAISVVTFVAYWTVVIVRAGTDGRPLVDVDWQGPMLWSLLLGGGLYAVVMLLLWLRVRGEAHTDERDHEIERHAASTGGGITGLAALAALVMLALNAPAFWTATVLFVGSFLGSLASVGVSLAAYRKGL</sequence>
<proteinExistence type="predicted"/>
<reference evidence="2 3" key="1">
    <citation type="submission" date="2011-05" db="EMBL/GenBank/DDBJ databases">
        <title>Whole genome sequence of Microlunatus phosphovorus NM-1.</title>
        <authorList>
            <person name="Hosoyama A."/>
            <person name="Sasaki K."/>
            <person name="Harada T."/>
            <person name="Igarashi R."/>
            <person name="Kawakoshi A."/>
            <person name="Sasagawa M."/>
            <person name="Fukada J."/>
            <person name="Nakamura S."/>
            <person name="Katano Y."/>
            <person name="Hanada S."/>
            <person name="Kamagata Y."/>
            <person name="Nakamura N."/>
            <person name="Yamazaki S."/>
            <person name="Fujita N."/>
        </authorList>
    </citation>
    <scope>NUCLEOTIDE SEQUENCE [LARGE SCALE GENOMIC DNA]</scope>
    <source>
        <strain evidence="3">ATCC 700054 / DSM 10555 / JCM 9379 / NBRC 101784 / NCIMB 13414 / VKM Ac-1990 / NM-1</strain>
    </source>
</reference>
<dbReference type="STRING" id="1032480.MLP_38000"/>
<dbReference type="Pfam" id="PF09946">
    <property type="entry name" value="DUF2178"/>
    <property type="match status" value="1"/>
</dbReference>
<evidence type="ECO:0000313" key="2">
    <source>
        <dbReference type="EMBL" id="BAK36814.1"/>
    </source>
</evidence>
<dbReference type="InterPro" id="IPR019235">
    <property type="entry name" value="DUF2178_TM"/>
</dbReference>